<feature type="domain" description="RNA polymerase sigma-70 region 2" evidence="5">
    <location>
        <begin position="28"/>
        <end position="95"/>
    </location>
</feature>
<evidence type="ECO:0000313" key="7">
    <source>
        <dbReference type="EMBL" id="RPD42596.1"/>
    </source>
</evidence>
<feature type="domain" description="RNA polymerase sigma factor 70 region 4 type 2" evidence="6">
    <location>
        <begin position="125"/>
        <end position="178"/>
    </location>
</feature>
<dbReference type="PANTHER" id="PTHR43133">
    <property type="entry name" value="RNA POLYMERASE ECF-TYPE SIGMA FACTO"/>
    <property type="match status" value="1"/>
</dbReference>
<dbReference type="InterPro" id="IPR013324">
    <property type="entry name" value="RNA_pol_sigma_r3/r4-like"/>
</dbReference>
<keyword evidence="4" id="KW-0804">Transcription</keyword>
<dbReference type="Gene3D" id="1.10.10.10">
    <property type="entry name" value="Winged helix-like DNA-binding domain superfamily/Winged helix DNA-binding domain"/>
    <property type="match status" value="1"/>
</dbReference>
<keyword evidence="3" id="KW-0731">Sigma factor</keyword>
<dbReference type="InterPro" id="IPR013325">
    <property type="entry name" value="RNA_pol_sigma_r2"/>
</dbReference>
<dbReference type="SUPFAM" id="SSF88946">
    <property type="entry name" value="Sigma2 domain of RNA polymerase sigma factors"/>
    <property type="match status" value="1"/>
</dbReference>
<dbReference type="SUPFAM" id="SSF88659">
    <property type="entry name" value="Sigma3 and sigma4 domains of RNA polymerase sigma factors"/>
    <property type="match status" value="1"/>
</dbReference>
<gene>
    <name evidence="7" type="ORF">EG028_05335</name>
</gene>
<dbReference type="InterPro" id="IPR007627">
    <property type="entry name" value="RNA_pol_sigma70_r2"/>
</dbReference>
<dbReference type="InterPro" id="IPR013249">
    <property type="entry name" value="RNA_pol_sigma70_r4_t2"/>
</dbReference>
<accession>A0A3N4MKK5</accession>
<dbReference type="NCBIfam" id="TIGR02985">
    <property type="entry name" value="Sig70_bacteroi1"/>
    <property type="match status" value="1"/>
</dbReference>
<dbReference type="InterPro" id="IPR014284">
    <property type="entry name" value="RNA_pol_sigma-70_dom"/>
</dbReference>
<dbReference type="PANTHER" id="PTHR43133:SF46">
    <property type="entry name" value="RNA POLYMERASE SIGMA-70 FACTOR ECF SUBFAMILY"/>
    <property type="match status" value="1"/>
</dbReference>
<dbReference type="GO" id="GO:0006352">
    <property type="term" value="P:DNA-templated transcription initiation"/>
    <property type="evidence" value="ECO:0007669"/>
    <property type="project" value="InterPro"/>
</dbReference>
<dbReference type="OrthoDB" id="1097528at2"/>
<reference evidence="8" key="1">
    <citation type="submission" date="2018-11" db="EMBL/GenBank/DDBJ databases">
        <title>Chitinophaga lutea sp.nov., isolate from arsenic contaminated soil.</title>
        <authorList>
            <person name="Zong Y."/>
        </authorList>
    </citation>
    <scope>NUCLEOTIDE SEQUENCE [LARGE SCALE GENOMIC DNA]</scope>
    <source>
        <strain evidence="8">YLT18</strain>
    </source>
</reference>
<dbReference type="EMBL" id="RMBX01000002">
    <property type="protein sequence ID" value="RPD42596.1"/>
    <property type="molecule type" value="Genomic_DNA"/>
</dbReference>
<evidence type="ECO:0000256" key="2">
    <source>
        <dbReference type="ARBA" id="ARBA00023015"/>
    </source>
</evidence>
<dbReference type="RefSeq" id="WP_120515257.1">
    <property type="nucleotide sequence ID" value="NZ_QXZY01000003.1"/>
</dbReference>
<dbReference type="Pfam" id="PF08281">
    <property type="entry name" value="Sigma70_r4_2"/>
    <property type="match status" value="1"/>
</dbReference>
<dbReference type="GO" id="GO:0003677">
    <property type="term" value="F:DNA binding"/>
    <property type="evidence" value="ECO:0007669"/>
    <property type="project" value="InterPro"/>
</dbReference>
<organism evidence="7 8">
    <name type="scientific">Chitinophaga barathri</name>
    <dbReference type="NCBI Taxonomy" id="1647451"/>
    <lineage>
        <taxon>Bacteria</taxon>
        <taxon>Pseudomonadati</taxon>
        <taxon>Bacteroidota</taxon>
        <taxon>Chitinophagia</taxon>
        <taxon>Chitinophagales</taxon>
        <taxon>Chitinophagaceae</taxon>
        <taxon>Chitinophaga</taxon>
    </lineage>
</organism>
<dbReference type="Gene3D" id="1.10.1740.10">
    <property type="match status" value="1"/>
</dbReference>
<dbReference type="Proteomes" id="UP000279089">
    <property type="component" value="Unassembled WGS sequence"/>
</dbReference>
<name>A0A3N4MKK5_9BACT</name>
<proteinExistence type="inferred from homology"/>
<dbReference type="NCBIfam" id="TIGR02937">
    <property type="entry name" value="sigma70-ECF"/>
    <property type="match status" value="1"/>
</dbReference>
<comment type="similarity">
    <text evidence="1">Belongs to the sigma-70 factor family. ECF subfamily.</text>
</comment>
<dbReference type="GO" id="GO:0016987">
    <property type="term" value="F:sigma factor activity"/>
    <property type="evidence" value="ECO:0007669"/>
    <property type="project" value="UniProtKB-KW"/>
</dbReference>
<dbReference type="InterPro" id="IPR014327">
    <property type="entry name" value="RNA_pol_sigma70_bacteroid"/>
</dbReference>
<evidence type="ECO:0000259" key="6">
    <source>
        <dbReference type="Pfam" id="PF08281"/>
    </source>
</evidence>
<dbReference type="InterPro" id="IPR039425">
    <property type="entry name" value="RNA_pol_sigma-70-like"/>
</dbReference>
<keyword evidence="8" id="KW-1185">Reference proteome</keyword>
<evidence type="ECO:0000313" key="8">
    <source>
        <dbReference type="Proteomes" id="UP000279089"/>
    </source>
</evidence>
<keyword evidence="2" id="KW-0805">Transcription regulation</keyword>
<evidence type="ECO:0000259" key="5">
    <source>
        <dbReference type="Pfam" id="PF04542"/>
    </source>
</evidence>
<dbReference type="PRINTS" id="PR00038">
    <property type="entry name" value="HTHLUXR"/>
</dbReference>
<evidence type="ECO:0000256" key="3">
    <source>
        <dbReference type="ARBA" id="ARBA00023082"/>
    </source>
</evidence>
<evidence type="ECO:0000256" key="1">
    <source>
        <dbReference type="ARBA" id="ARBA00010641"/>
    </source>
</evidence>
<dbReference type="InterPro" id="IPR000792">
    <property type="entry name" value="Tscrpt_reg_LuxR_C"/>
</dbReference>
<evidence type="ECO:0000256" key="4">
    <source>
        <dbReference type="ARBA" id="ARBA00023163"/>
    </source>
</evidence>
<dbReference type="InterPro" id="IPR036388">
    <property type="entry name" value="WH-like_DNA-bd_sf"/>
</dbReference>
<dbReference type="AlphaFoldDB" id="A0A3N4MKK5"/>
<dbReference type="Pfam" id="PF04542">
    <property type="entry name" value="Sigma70_r2"/>
    <property type="match status" value="1"/>
</dbReference>
<comment type="caution">
    <text evidence="7">The sequence shown here is derived from an EMBL/GenBank/DDBJ whole genome shotgun (WGS) entry which is preliminary data.</text>
</comment>
<sequence>MKHLQQYDDSELFRLVRDEDSSAAFEALYNRYWEKLLLHAKHKTGSEEDAEEIVQHVFMNIWKTRKNIHLRHSFYTYIASCAKYEILAMLVKQKKQKEAHNSFYDDVAARQDNYTAEWVDYESTRRQLEDTIRHLPDKCRLVFRMSRESGFSEKQIAEKLSISPKTVQAHMTRALKLLRTIMQHRLFFFLKVLLLIQQ</sequence>
<protein>
    <submittedName>
        <fullName evidence="7">RNA polymerase sigma-70 factor</fullName>
    </submittedName>
</protein>